<reference evidence="1" key="1">
    <citation type="submission" date="2017-12" db="EMBL/GenBank/DDBJ databases">
        <title>Gene loss provides genomic basis for host adaptation in cereal stripe rust fungi.</title>
        <authorList>
            <person name="Xia C."/>
        </authorList>
    </citation>
    <scope>NUCLEOTIDE SEQUENCE [LARGE SCALE GENOMIC DNA]</scope>
    <source>
        <strain evidence="1">93-210</strain>
    </source>
</reference>
<dbReference type="VEuPathDB" id="FungiDB:PSTT_00133"/>
<organism evidence="1 2">
    <name type="scientific">Puccinia striiformis</name>
    <dbReference type="NCBI Taxonomy" id="27350"/>
    <lineage>
        <taxon>Eukaryota</taxon>
        <taxon>Fungi</taxon>
        <taxon>Dikarya</taxon>
        <taxon>Basidiomycota</taxon>
        <taxon>Pucciniomycotina</taxon>
        <taxon>Pucciniomycetes</taxon>
        <taxon>Pucciniales</taxon>
        <taxon>Pucciniaceae</taxon>
        <taxon>Puccinia</taxon>
    </lineage>
</organism>
<keyword evidence="2" id="KW-1185">Reference proteome</keyword>
<dbReference type="VEuPathDB" id="FungiDB:PSHT_01431"/>
<dbReference type="EMBL" id="PKSL01000001">
    <property type="protein sequence ID" value="POW17937.1"/>
    <property type="molecule type" value="Genomic_DNA"/>
</dbReference>
<protein>
    <submittedName>
        <fullName evidence="1">Uncharacterized protein</fullName>
    </submittedName>
</protein>
<dbReference type="Proteomes" id="UP000239156">
    <property type="component" value="Unassembled WGS sequence"/>
</dbReference>
<evidence type="ECO:0000313" key="1">
    <source>
        <dbReference type="EMBL" id="POW17937.1"/>
    </source>
</evidence>
<accession>A0A2S4W8C1</accession>
<sequence>MGLCTSSPTLTFQNYGWSRLIGCLLPSPISLHGIFKHAPIEVFAIKSGHAGCEPKPPPNADMFANMPKLRRLVFFDCDRYDYERLPKKFYRSACEAHGIEWMRLGPYQDVSDMMKL</sequence>
<proteinExistence type="predicted"/>
<name>A0A2S4W8C1_9BASI</name>
<gene>
    <name evidence="1" type="ORF">PSTT_00133</name>
</gene>
<evidence type="ECO:0000313" key="2">
    <source>
        <dbReference type="Proteomes" id="UP000239156"/>
    </source>
</evidence>
<comment type="caution">
    <text evidence="1">The sequence shown here is derived from an EMBL/GenBank/DDBJ whole genome shotgun (WGS) entry which is preliminary data.</text>
</comment>
<dbReference type="AlphaFoldDB" id="A0A2S4W8C1"/>